<dbReference type="HOGENOM" id="CLU_2445591_0_0_1"/>
<proteinExistence type="predicted"/>
<gene>
    <name evidence="1" type="ORF">F443_08919</name>
</gene>
<accession>V9F5C2</accession>
<dbReference type="EMBL" id="ANIZ01001514">
    <property type="protein sequence ID" value="ETI46735.1"/>
    <property type="molecule type" value="Genomic_DNA"/>
</dbReference>
<evidence type="ECO:0000313" key="1">
    <source>
        <dbReference type="EMBL" id="ETI46735.1"/>
    </source>
</evidence>
<reference evidence="1 2" key="1">
    <citation type="submission" date="2013-11" db="EMBL/GenBank/DDBJ databases">
        <title>The Genome Sequence of Phytophthora parasitica P1569.</title>
        <authorList>
            <consortium name="The Broad Institute Genomics Platform"/>
            <person name="Russ C."/>
            <person name="Tyler B."/>
            <person name="Panabieres F."/>
            <person name="Shan W."/>
            <person name="Tripathy S."/>
            <person name="Grunwald N."/>
            <person name="Machado M."/>
            <person name="Johnson C.S."/>
            <person name="Arredondo F."/>
            <person name="Hong C."/>
            <person name="Coffey M."/>
            <person name="Young S.K."/>
            <person name="Zeng Q."/>
            <person name="Gargeya S."/>
            <person name="Fitzgerald M."/>
            <person name="Abouelleil A."/>
            <person name="Alvarado L."/>
            <person name="Chapman S.B."/>
            <person name="Gainer-Dewar J."/>
            <person name="Goldberg J."/>
            <person name="Griggs A."/>
            <person name="Gujja S."/>
            <person name="Hansen M."/>
            <person name="Howarth C."/>
            <person name="Imamovic A."/>
            <person name="Ireland A."/>
            <person name="Larimer J."/>
            <person name="McCowan C."/>
            <person name="Murphy C."/>
            <person name="Pearson M."/>
            <person name="Poon T.W."/>
            <person name="Priest M."/>
            <person name="Roberts A."/>
            <person name="Saif S."/>
            <person name="Shea T."/>
            <person name="Sykes S."/>
            <person name="Wortman J."/>
            <person name="Nusbaum C."/>
            <person name="Birren B."/>
        </authorList>
    </citation>
    <scope>NUCLEOTIDE SEQUENCE [LARGE SCALE GENOMIC DNA]</scope>
    <source>
        <strain evidence="1 2">P1569</strain>
    </source>
</reference>
<comment type="caution">
    <text evidence="1">The sequence shown here is derived from an EMBL/GenBank/DDBJ whole genome shotgun (WGS) entry which is preliminary data.</text>
</comment>
<sequence length="90" mass="9335">MSNKRGIDDQAGFSCAPQGPQLLVPASQGLSNTKAVLVPSPTVHPQETTTERSYMILTPLTTATSTGNLLSSSPAAAFNAWTSGDCAQEL</sequence>
<protein>
    <submittedName>
        <fullName evidence="1">Uncharacterized protein</fullName>
    </submittedName>
</protein>
<organism evidence="1 2">
    <name type="scientific">Phytophthora nicotianae P1569</name>
    <dbReference type="NCBI Taxonomy" id="1317065"/>
    <lineage>
        <taxon>Eukaryota</taxon>
        <taxon>Sar</taxon>
        <taxon>Stramenopiles</taxon>
        <taxon>Oomycota</taxon>
        <taxon>Peronosporomycetes</taxon>
        <taxon>Peronosporales</taxon>
        <taxon>Peronosporaceae</taxon>
        <taxon>Phytophthora</taxon>
    </lineage>
</organism>
<name>V9F5C2_PHYNI</name>
<dbReference type="Proteomes" id="UP000018721">
    <property type="component" value="Unassembled WGS sequence"/>
</dbReference>
<evidence type="ECO:0000313" key="2">
    <source>
        <dbReference type="Proteomes" id="UP000018721"/>
    </source>
</evidence>
<keyword evidence="2" id="KW-1185">Reference proteome</keyword>
<dbReference type="AlphaFoldDB" id="V9F5C2"/>